<sequence length="422" mass="45833">MRFFGMGRPRQETFSTGDAGKEQRIRSSHPLGFLLGGDSNSGKAVNLRTTLQLATAWACIRITATAVASLPMGMYERKADGGRGDRMDHDLASVLIDSPNSEQTGLEFWETMVAGVVARGNGCAERTYNGARLSSLQPIDARPARDNGVLVYKFNDRGKVETLPADKVFHLRGFNFGGDEGLSPIALGANSLGSAMASDETAAKIFANGLAQPLFIDSGQNKLTPEQRNDLRSLFKKFTGSENTGKVMVLEAGMKPIPFELKPEDAQMLETRRFNVEEICRWYGMPPIIIGHAADGQTMWGSGVEQILLAWLTLGINPLCKRIEARIRKDLIPVGEKRRVYAEFNREGLLQMDSAAKAAFLGAMVQNGLMDRDEGRSKLNLSARGGGASVLTAQTNLAPLDQLGANGGDIRAQMRALLDIKD</sequence>
<evidence type="ECO:0000313" key="3">
    <source>
        <dbReference type="Proteomes" id="UP001143509"/>
    </source>
</evidence>
<protein>
    <submittedName>
        <fullName evidence="2">Portal protein</fullName>
    </submittedName>
</protein>
<dbReference type="InterPro" id="IPR006944">
    <property type="entry name" value="Phage/GTA_portal"/>
</dbReference>
<proteinExistence type="predicted"/>
<organism evidence="2 3">
    <name type="scientific">Brevundimonas intermedia</name>
    <dbReference type="NCBI Taxonomy" id="74315"/>
    <lineage>
        <taxon>Bacteria</taxon>
        <taxon>Pseudomonadati</taxon>
        <taxon>Pseudomonadota</taxon>
        <taxon>Alphaproteobacteria</taxon>
        <taxon>Caulobacterales</taxon>
        <taxon>Caulobacteraceae</taxon>
        <taxon>Brevundimonas</taxon>
    </lineage>
</organism>
<comment type="caution">
    <text evidence="2">The sequence shown here is derived from an EMBL/GenBank/DDBJ whole genome shotgun (WGS) entry which is preliminary data.</text>
</comment>
<dbReference type="Proteomes" id="UP001143509">
    <property type="component" value="Unassembled WGS sequence"/>
</dbReference>
<gene>
    <name evidence="2" type="ORF">GCM10017620_24730</name>
</gene>
<feature type="region of interest" description="Disordered" evidence="1">
    <location>
        <begin position="1"/>
        <end position="23"/>
    </location>
</feature>
<dbReference type="Pfam" id="PF04860">
    <property type="entry name" value="Phage_portal"/>
    <property type="match status" value="1"/>
</dbReference>
<keyword evidence="3" id="KW-1185">Reference proteome</keyword>
<reference evidence="2" key="2">
    <citation type="submission" date="2023-01" db="EMBL/GenBank/DDBJ databases">
        <authorList>
            <person name="Sun Q."/>
            <person name="Evtushenko L."/>
        </authorList>
    </citation>
    <scope>NUCLEOTIDE SEQUENCE</scope>
    <source>
        <strain evidence="2">VKM B-1499</strain>
    </source>
</reference>
<name>A0ABQ5TBJ9_9CAUL</name>
<evidence type="ECO:0000313" key="2">
    <source>
        <dbReference type="EMBL" id="GLK49500.1"/>
    </source>
</evidence>
<reference evidence="2" key="1">
    <citation type="journal article" date="2014" name="Int. J. Syst. Evol. Microbiol.">
        <title>Complete genome of a new Firmicutes species belonging to the dominant human colonic microbiota ('Ruminococcus bicirculans') reveals two chromosomes and a selective capacity to utilize plant glucans.</title>
        <authorList>
            <consortium name="NISC Comparative Sequencing Program"/>
            <person name="Wegmann U."/>
            <person name="Louis P."/>
            <person name="Goesmann A."/>
            <person name="Henrissat B."/>
            <person name="Duncan S.H."/>
            <person name="Flint H.J."/>
        </authorList>
    </citation>
    <scope>NUCLEOTIDE SEQUENCE</scope>
    <source>
        <strain evidence="2">VKM B-1499</strain>
    </source>
</reference>
<evidence type="ECO:0000256" key="1">
    <source>
        <dbReference type="SAM" id="MobiDB-lite"/>
    </source>
</evidence>
<dbReference type="EMBL" id="BSFD01000009">
    <property type="protein sequence ID" value="GLK49500.1"/>
    <property type="molecule type" value="Genomic_DNA"/>
</dbReference>
<dbReference type="InterPro" id="IPR006427">
    <property type="entry name" value="Portal_HK97"/>
</dbReference>
<accession>A0ABQ5TBJ9</accession>
<dbReference type="NCBIfam" id="TIGR01537">
    <property type="entry name" value="portal_HK97"/>
    <property type="match status" value="1"/>
</dbReference>